<accession>A0A7X4KFL4</accession>
<gene>
    <name evidence="3" type="ORF">GTP56_00120</name>
</gene>
<evidence type="ECO:0000313" key="3">
    <source>
        <dbReference type="EMBL" id="MYM70598.1"/>
    </source>
</evidence>
<dbReference type="InterPro" id="IPR032774">
    <property type="entry name" value="WG_beta_rep"/>
</dbReference>
<dbReference type="Pfam" id="PF14903">
    <property type="entry name" value="WG_beta_rep"/>
    <property type="match status" value="1"/>
</dbReference>
<dbReference type="AlphaFoldDB" id="A0A7X4KFL4"/>
<comment type="caution">
    <text evidence="3">The sequence shown here is derived from an EMBL/GenBank/DDBJ whole genome shotgun (WGS) entry which is preliminary data.</text>
</comment>
<protein>
    <recommendedName>
        <fullName evidence="5">WG repeat-containing protein</fullName>
    </recommendedName>
</protein>
<keyword evidence="2" id="KW-0732">Signal</keyword>
<dbReference type="EMBL" id="WWCR01000001">
    <property type="protein sequence ID" value="MYM70598.1"/>
    <property type="molecule type" value="Genomic_DNA"/>
</dbReference>
<evidence type="ECO:0000256" key="1">
    <source>
        <dbReference type="SAM" id="MobiDB-lite"/>
    </source>
</evidence>
<evidence type="ECO:0000256" key="2">
    <source>
        <dbReference type="SAM" id="SignalP"/>
    </source>
</evidence>
<dbReference type="RefSeq" id="WP_161048528.1">
    <property type="nucleotide sequence ID" value="NZ_WWCR01000001.1"/>
</dbReference>
<sequence>MTAVFAALLLALMTVSCSAAESCPPTAQQGDWDAACFVGSGQQRQVKPAHLAKIAFDRSGHAVIRIAETFEMVAVDRRGKVVVPGIYYATDVDYPKPRGHLARFVDGGKCGYFDVRNFKVAIPALYDHCMSFREDRASVCQDCTVYCTDPDCHDSLFVDGKGLQLDPRNRVLRQFALPTIAQACPGGQSGTLKPKGGGSSWLDCPEDPASPFKMEASHGR</sequence>
<reference evidence="3 4" key="1">
    <citation type="submission" date="2019-12" db="EMBL/GenBank/DDBJ databases">
        <title>Novel species isolated from a subtropical stream in China.</title>
        <authorList>
            <person name="Lu H."/>
        </authorList>
    </citation>
    <scope>NUCLEOTIDE SEQUENCE [LARGE SCALE GENOMIC DNA]</scope>
    <source>
        <strain evidence="3 4">FT134W</strain>
    </source>
</reference>
<name>A0A7X4KFL4_9BURK</name>
<feature type="region of interest" description="Disordered" evidence="1">
    <location>
        <begin position="187"/>
        <end position="220"/>
    </location>
</feature>
<dbReference type="Proteomes" id="UP000469734">
    <property type="component" value="Unassembled WGS sequence"/>
</dbReference>
<proteinExistence type="predicted"/>
<feature type="signal peptide" evidence="2">
    <location>
        <begin position="1"/>
        <end position="19"/>
    </location>
</feature>
<feature type="chain" id="PRO_5031273495" description="WG repeat-containing protein" evidence="2">
    <location>
        <begin position="20"/>
        <end position="220"/>
    </location>
</feature>
<evidence type="ECO:0008006" key="5">
    <source>
        <dbReference type="Google" id="ProtNLM"/>
    </source>
</evidence>
<organism evidence="3 4">
    <name type="scientific">Duganella margarita</name>
    <dbReference type="NCBI Taxonomy" id="2692170"/>
    <lineage>
        <taxon>Bacteria</taxon>
        <taxon>Pseudomonadati</taxon>
        <taxon>Pseudomonadota</taxon>
        <taxon>Betaproteobacteria</taxon>
        <taxon>Burkholderiales</taxon>
        <taxon>Oxalobacteraceae</taxon>
        <taxon>Telluria group</taxon>
        <taxon>Duganella</taxon>
    </lineage>
</organism>
<evidence type="ECO:0000313" key="4">
    <source>
        <dbReference type="Proteomes" id="UP000469734"/>
    </source>
</evidence>